<feature type="transmembrane region" description="Helical" evidence="5">
    <location>
        <begin position="611"/>
        <end position="632"/>
    </location>
</feature>
<sequence>MNSSNLISGPRAYVLKDDGQTLSVPYFHAERDDGTYQCYVRALDKFFWLTINVTAYAKPTMLPLVSPDKDMVYEGQNVDLKCSATGRPPPTYKWVRKANDESEETEIKESDRFTITEGTLHVKALLPSDQGIYTCVASNPLDSVTRTVNIKVFKKPKINKMENLTKAKGDEVEMRCTYTGDGVIKAKWVHLGEEFAANDVEDDTGTQTNGDEHGHYDNENRKRDVEEGFEQDVETREESDNNGHITVKQEGDTLVLTIAAVREDDSGGYQCVAENDAGRDQREIFLSITRQPTITSYSESQKAVQGGSIMLHCEASAVPDPEWAWYDTKNVTIVPDGETVKIDSHSITSKLIISPMSTENFGTYYCIASNGIGSPTGHAIDVVETVLPEVPSDVQCTGNLYPNFAACKISTYNDANLGQLPNSLTFQYIESDKSFEDDNPSTFSAAVSEYNREKEYIISGLTPETKYKLRISATNEAGTTDFSDDILIETSEPKVPEMPSEVRTVCNESCYVDWTVPNNMGSPIIKYRIQLTELRDENTVHFYNYIVTEIFKSSPTHADLGNLALKPLTTYVVRISAINEKGEGEAQEKSFRTSARTSTTAQAISWGSTNLLMAIAFILIFLLFVVDLICFATNRCGIIACFCAKCLGRDVQSSREKDVEQGNKSETNRLLSEGKTEGRPATNR</sequence>
<evidence type="ECO:0000259" key="7">
    <source>
        <dbReference type="PROSITE" id="PS50853"/>
    </source>
</evidence>
<evidence type="ECO:0000313" key="8">
    <source>
        <dbReference type="EMBL" id="VDD96201.1"/>
    </source>
</evidence>
<dbReference type="GO" id="GO:0098609">
    <property type="term" value="P:cell-cell adhesion"/>
    <property type="evidence" value="ECO:0007669"/>
    <property type="project" value="TreeGrafter"/>
</dbReference>
<dbReference type="GO" id="GO:0016020">
    <property type="term" value="C:membrane"/>
    <property type="evidence" value="ECO:0007669"/>
    <property type="project" value="UniProtKB-SubCell"/>
</dbReference>
<reference evidence="10" key="1">
    <citation type="submission" date="2017-02" db="UniProtKB">
        <authorList>
            <consortium name="WormBaseParasite"/>
        </authorList>
    </citation>
    <scope>IDENTIFICATION</scope>
</reference>
<dbReference type="Gene3D" id="2.60.40.10">
    <property type="entry name" value="Immunoglobulins"/>
    <property type="match status" value="5"/>
</dbReference>
<evidence type="ECO:0000313" key="10">
    <source>
        <dbReference type="WBParaSite" id="EVEC_0001166601-mRNA-1"/>
    </source>
</evidence>
<feature type="region of interest" description="Disordered" evidence="4">
    <location>
        <begin position="657"/>
        <end position="684"/>
    </location>
</feature>
<dbReference type="STRING" id="51028.A0A0N4VLA6"/>
<dbReference type="InterPro" id="IPR013098">
    <property type="entry name" value="Ig_I-set"/>
</dbReference>
<organism evidence="10">
    <name type="scientific">Enterobius vermicularis</name>
    <name type="common">Human pinworm</name>
    <dbReference type="NCBI Taxonomy" id="51028"/>
    <lineage>
        <taxon>Eukaryota</taxon>
        <taxon>Metazoa</taxon>
        <taxon>Ecdysozoa</taxon>
        <taxon>Nematoda</taxon>
        <taxon>Chromadorea</taxon>
        <taxon>Rhabditida</taxon>
        <taxon>Spirurina</taxon>
        <taxon>Oxyuridomorpha</taxon>
        <taxon>Oxyuroidea</taxon>
        <taxon>Oxyuridae</taxon>
        <taxon>Enterobius</taxon>
    </lineage>
</organism>
<keyword evidence="5" id="KW-0472">Membrane</keyword>
<dbReference type="EMBL" id="UXUI01011383">
    <property type="protein sequence ID" value="VDD96201.1"/>
    <property type="molecule type" value="Genomic_DNA"/>
</dbReference>
<dbReference type="InterPro" id="IPR003599">
    <property type="entry name" value="Ig_sub"/>
</dbReference>
<dbReference type="PROSITE" id="PS50853">
    <property type="entry name" value="FN3"/>
    <property type="match status" value="2"/>
</dbReference>
<dbReference type="Pfam" id="PF13927">
    <property type="entry name" value="Ig_3"/>
    <property type="match status" value="2"/>
</dbReference>
<keyword evidence="5" id="KW-1133">Transmembrane helix</keyword>
<dbReference type="SMART" id="SM00060">
    <property type="entry name" value="FN3"/>
    <property type="match status" value="2"/>
</dbReference>
<dbReference type="InterPro" id="IPR036179">
    <property type="entry name" value="Ig-like_dom_sf"/>
</dbReference>
<reference evidence="8 9" key="2">
    <citation type="submission" date="2018-10" db="EMBL/GenBank/DDBJ databases">
        <authorList>
            <consortium name="Pathogen Informatics"/>
        </authorList>
    </citation>
    <scope>NUCLEOTIDE SEQUENCE [LARGE SCALE GENOMIC DNA]</scope>
</reference>
<dbReference type="SMART" id="SM00409">
    <property type="entry name" value="IG"/>
    <property type="match status" value="3"/>
</dbReference>
<keyword evidence="5" id="KW-0812">Transmembrane</keyword>
<evidence type="ECO:0000313" key="9">
    <source>
        <dbReference type="Proteomes" id="UP000274131"/>
    </source>
</evidence>
<dbReference type="InterPro" id="IPR036116">
    <property type="entry name" value="FN3_sf"/>
</dbReference>
<dbReference type="InterPro" id="IPR003598">
    <property type="entry name" value="Ig_sub2"/>
</dbReference>
<feature type="compositionally biased region" description="Basic and acidic residues" evidence="4">
    <location>
        <begin position="233"/>
        <end position="248"/>
    </location>
</feature>
<dbReference type="Pfam" id="PF07679">
    <property type="entry name" value="I-set"/>
    <property type="match status" value="1"/>
</dbReference>
<dbReference type="WBParaSite" id="EVEC_0001166601-mRNA-1">
    <property type="protein sequence ID" value="EVEC_0001166601-mRNA-1"/>
    <property type="gene ID" value="EVEC_0001166601"/>
</dbReference>
<keyword evidence="3" id="KW-0393">Immunoglobulin domain</keyword>
<proteinExistence type="predicted"/>
<evidence type="ECO:0000256" key="1">
    <source>
        <dbReference type="ARBA" id="ARBA00022737"/>
    </source>
</evidence>
<keyword evidence="2" id="KW-1015">Disulfide bond</keyword>
<dbReference type="SUPFAM" id="SSF48726">
    <property type="entry name" value="Immunoglobulin"/>
    <property type="match status" value="3"/>
</dbReference>
<feature type="domain" description="Fibronectin type-III" evidence="7">
    <location>
        <begin position="495"/>
        <end position="597"/>
    </location>
</feature>
<dbReference type="Proteomes" id="UP000274131">
    <property type="component" value="Unassembled WGS sequence"/>
</dbReference>
<dbReference type="AlphaFoldDB" id="A0A0N4VLA6"/>
<accession>A0A0N4VLA6</accession>
<dbReference type="PANTHER" id="PTHR44170:SF6">
    <property type="entry name" value="CONTACTIN"/>
    <property type="match status" value="1"/>
</dbReference>
<dbReference type="InterPro" id="IPR007110">
    <property type="entry name" value="Ig-like_dom"/>
</dbReference>
<dbReference type="PROSITE" id="PS50835">
    <property type="entry name" value="IG_LIKE"/>
    <property type="match status" value="3"/>
</dbReference>
<name>A0A0N4VLA6_ENTVE</name>
<dbReference type="FunFam" id="2.60.40.10:FF:000032">
    <property type="entry name" value="palladin isoform X1"/>
    <property type="match status" value="1"/>
</dbReference>
<dbReference type="PANTHER" id="PTHR44170">
    <property type="entry name" value="PROTEIN SIDEKICK"/>
    <property type="match status" value="1"/>
</dbReference>
<dbReference type="SMART" id="SM00406">
    <property type="entry name" value="IGv"/>
    <property type="match status" value="2"/>
</dbReference>
<keyword evidence="9" id="KW-1185">Reference proteome</keyword>
<feature type="compositionally biased region" description="Basic and acidic residues" evidence="4">
    <location>
        <begin position="657"/>
        <end position="678"/>
    </location>
</feature>
<dbReference type="InterPro" id="IPR013783">
    <property type="entry name" value="Ig-like_fold"/>
</dbReference>
<feature type="domain" description="Ig-like" evidence="6">
    <location>
        <begin position="156"/>
        <end position="287"/>
    </location>
</feature>
<protein>
    <submittedName>
        <fullName evidence="10">Neuroglian</fullName>
    </submittedName>
</protein>
<feature type="region of interest" description="Disordered" evidence="4">
    <location>
        <begin position="198"/>
        <end position="248"/>
    </location>
</feature>
<dbReference type="InterPro" id="IPR013106">
    <property type="entry name" value="Ig_V-set"/>
</dbReference>
<dbReference type="SUPFAM" id="SSF49265">
    <property type="entry name" value="Fibronectin type III"/>
    <property type="match status" value="1"/>
</dbReference>
<evidence type="ECO:0000256" key="3">
    <source>
        <dbReference type="ARBA" id="ARBA00023319"/>
    </source>
</evidence>
<dbReference type="InterPro" id="IPR003961">
    <property type="entry name" value="FN3_dom"/>
</dbReference>
<feature type="domain" description="Fibronectin type-III" evidence="7">
    <location>
        <begin position="390"/>
        <end position="493"/>
    </location>
</feature>
<evidence type="ECO:0000259" key="6">
    <source>
        <dbReference type="PROSITE" id="PS50835"/>
    </source>
</evidence>
<dbReference type="CDD" id="cd00063">
    <property type="entry name" value="FN3"/>
    <property type="match status" value="2"/>
</dbReference>
<evidence type="ECO:0000256" key="2">
    <source>
        <dbReference type="ARBA" id="ARBA00023157"/>
    </source>
</evidence>
<dbReference type="Pfam" id="PF00041">
    <property type="entry name" value="fn3"/>
    <property type="match status" value="1"/>
</dbReference>
<dbReference type="OrthoDB" id="428111at2759"/>
<feature type="domain" description="Ig-like" evidence="6">
    <location>
        <begin position="292"/>
        <end position="384"/>
    </location>
</feature>
<gene>
    <name evidence="8" type="ORF">EVEC_LOCUS10952</name>
</gene>
<keyword evidence="1" id="KW-0677">Repeat</keyword>
<evidence type="ECO:0000256" key="4">
    <source>
        <dbReference type="SAM" id="MobiDB-lite"/>
    </source>
</evidence>
<feature type="domain" description="Ig-like" evidence="6">
    <location>
        <begin position="59"/>
        <end position="149"/>
    </location>
</feature>
<feature type="compositionally biased region" description="Basic and acidic residues" evidence="4">
    <location>
        <begin position="210"/>
        <end position="226"/>
    </location>
</feature>
<evidence type="ECO:0000256" key="5">
    <source>
        <dbReference type="SAM" id="Phobius"/>
    </source>
</evidence>
<dbReference type="SMART" id="SM00408">
    <property type="entry name" value="IGc2"/>
    <property type="match status" value="3"/>
</dbReference>